<accession>A0AA39UF28</accession>
<keyword evidence="2" id="KW-1185">Reference proteome</keyword>
<organism evidence="1 2">
    <name type="scientific">Armillaria novae-zelandiae</name>
    <dbReference type="NCBI Taxonomy" id="153914"/>
    <lineage>
        <taxon>Eukaryota</taxon>
        <taxon>Fungi</taxon>
        <taxon>Dikarya</taxon>
        <taxon>Basidiomycota</taxon>
        <taxon>Agaricomycotina</taxon>
        <taxon>Agaricomycetes</taxon>
        <taxon>Agaricomycetidae</taxon>
        <taxon>Agaricales</taxon>
        <taxon>Marasmiineae</taxon>
        <taxon>Physalacriaceae</taxon>
        <taxon>Armillaria</taxon>
    </lineage>
</organism>
<proteinExistence type="predicted"/>
<gene>
    <name evidence="1" type="ORF">IW261DRAFT_1416481</name>
</gene>
<name>A0AA39UF28_9AGAR</name>
<evidence type="ECO:0000313" key="1">
    <source>
        <dbReference type="EMBL" id="KAK0484528.1"/>
    </source>
</evidence>
<dbReference type="Proteomes" id="UP001175227">
    <property type="component" value="Unassembled WGS sequence"/>
</dbReference>
<dbReference type="AlphaFoldDB" id="A0AA39UF28"/>
<comment type="caution">
    <text evidence="1">The sequence shown here is derived from an EMBL/GenBank/DDBJ whole genome shotgun (WGS) entry which is preliminary data.</text>
</comment>
<dbReference type="EMBL" id="JAUEPR010000005">
    <property type="protein sequence ID" value="KAK0484528.1"/>
    <property type="molecule type" value="Genomic_DNA"/>
</dbReference>
<sequence>MLKTIRSMKYFPRSKEEEEQTGHVWLKSHYGNFCSRVLWNEEIVKFLKNRLRLQIPSPDGIWRWVKYMDNALLAPHTESLVLQRVGIKSQLKLGTVIPTMKQWRSSRVKSYGHVKLREGTEKGVEEEVVLGVVVKHYNQGLDAEDCVQTPYSIAYKLQKVVHEDSSRKYERE</sequence>
<protein>
    <submittedName>
        <fullName evidence="1">Uncharacterized protein</fullName>
    </submittedName>
</protein>
<evidence type="ECO:0000313" key="2">
    <source>
        <dbReference type="Proteomes" id="UP001175227"/>
    </source>
</evidence>
<reference evidence="1" key="1">
    <citation type="submission" date="2023-06" db="EMBL/GenBank/DDBJ databases">
        <authorList>
            <consortium name="Lawrence Berkeley National Laboratory"/>
            <person name="Ahrendt S."/>
            <person name="Sahu N."/>
            <person name="Indic B."/>
            <person name="Wong-Bajracharya J."/>
            <person name="Merenyi Z."/>
            <person name="Ke H.-M."/>
            <person name="Monk M."/>
            <person name="Kocsube S."/>
            <person name="Drula E."/>
            <person name="Lipzen A."/>
            <person name="Balint B."/>
            <person name="Henrissat B."/>
            <person name="Andreopoulos B."/>
            <person name="Martin F.M."/>
            <person name="Harder C.B."/>
            <person name="Rigling D."/>
            <person name="Ford K.L."/>
            <person name="Foster G.D."/>
            <person name="Pangilinan J."/>
            <person name="Papanicolaou A."/>
            <person name="Barry K."/>
            <person name="LaButti K."/>
            <person name="Viragh M."/>
            <person name="Koriabine M."/>
            <person name="Yan M."/>
            <person name="Riley R."/>
            <person name="Champramary S."/>
            <person name="Plett K.L."/>
            <person name="Tsai I.J."/>
            <person name="Slot J."/>
            <person name="Sipos G."/>
            <person name="Plett J."/>
            <person name="Nagy L.G."/>
            <person name="Grigoriev I.V."/>
        </authorList>
    </citation>
    <scope>NUCLEOTIDE SEQUENCE</scope>
    <source>
        <strain evidence="1">ICMP 16352</strain>
    </source>
</reference>